<dbReference type="InterPro" id="IPR016035">
    <property type="entry name" value="Acyl_Trfase/lysoPLipase"/>
</dbReference>
<evidence type="ECO:0000256" key="1">
    <source>
        <dbReference type="ARBA" id="ARBA00022801"/>
    </source>
</evidence>
<accession>A0ABW9Y7H5</accession>
<dbReference type="SUPFAM" id="SSF52151">
    <property type="entry name" value="FabD/lysophospholipase-like"/>
    <property type="match status" value="1"/>
</dbReference>
<feature type="short sequence motif" description="DGA/G" evidence="4">
    <location>
        <begin position="194"/>
        <end position="196"/>
    </location>
</feature>
<dbReference type="PANTHER" id="PTHR24185:SF1">
    <property type="entry name" value="CALCIUM-INDEPENDENT PHOSPHOLIPASE A2-GAMMA"/>
    <property type="match status" value="1"/>
</dbReference>
<organism evidence="6 7">
    <name type="scientific">Paragemmobacter ruber</name>
    <dbReference type="NCBI Taxonomy" id="1985673"/>
    <lineage>
        <taxon>Bacteria</taxon>
        <taxon>Pseudomonadati</taxon>
        <taxon>Pseudomonadota</taxon>
        <taxon>Alphaproteobacteria</taxon>
        <taxon>Rhodobacterales</taxon>
        <taxon>Paracoccaceae</taxon>
        <taxon>Paragemmobacter</taxon>
    </lineage>
</organism>
<keyword evidence="2 4" id="KW-0442">Lipid degradation</keyword>
<evidence type="ECO:0000313" key="7">
    <source>
        <dbReference type="Proteomes" id="UP001517376"/>
    </source>
</evidence>
<name>A0ABW9Y7H5_9RHOB</name>
<dbReference type="PROSITE" id="PS51635">
    <property type="entry name" value="PNPLA"/>
    <property type="match status" value="1"/>
</dbReference>
<protein>
    <submittedName>
        <fullName evidence="6">Patatin</fullName>
    </submittedName>
</protein>
<keyword evidence="1 4" id="KW-0378">Hydrolase</keyword>
<keyword evidence="3 4" id="KW-0443">Lipid metabolism</keyword>
<dbReference type="Pfam" id="PF01734">
    <property type="entry name" value="Patatin"/>
    <property type="match status" value="1"/>
</dbReference>
<evidence type="ECO:0000256" key="3">
    <source>
        <dbReference type="ARBA" id="ARBA00023098"/>
    </source>
</evidence>
<feature type="domain" description="PNPLA" evidence="5">
    <location>
        <begin position="8"/>
        <end position="208"/>
    </location>
</feature>
<keyword evidence="7" id="KW-1185">Reference proteome</keyword>
<evidence type="ECO:0000313" key="6">
    <source>
        <dbReference type="EMBL" id="NBE07760.1"/>
    </source>
</evidence>
<evidence type="ECO:0000256" key="4">
    <source>
        <dbReference type="PROSITE-ProRule" id="PRU01161"/>
    </source>
</evidence>
<feature type="short sequence motif" description="GXGXXG" evidence="4">
    <location>
        <begin position="12"/>
        <end position="17"/>
    </location>
</feature>
<reference evidence="7" key="1">
    <citation type="submission" date="2020-01" db="EMBL/GenBank/DDBJ databases">
        <title>Sphingomonas sp. strain CSW-10.</title>
        <authorList>
            <person name="Chen W.-M."/>
        </authorList>
    </citation>
    <scope>NUCLEOTIDE SEQUENCE [LARGE SCALE GENOMIC DNA]</scope>
    <source>
        <strain evidence="7">CCP-1</strain>
    </source>
</reference>
<feature type="short sequence motif" description="GXSXG" evidence="4">
    <location>
        <begin position="49"/>
        <end position="53"/>
    </location>
</feature>
<dbReference type="PANTHER" id="PTHR24185">
    <property type="entry name" value="CALCIUM-INDEPENDENT PHOSPHOLIPASE A2-GAMMA"/>
    <property type="match status" value="1"/>
</dbReference>
<evidence type="ECO:0000259" key="5">
    <source>
        <dbReference type="PROSITE" id="PS51635"/>
    </source>
</evidence>
<feature type="active site" description="Nucleophile" evidence="4">
    <location>
        <position position="51"/>
    </location>
</feature>
<dbReference type="RefSeq" id="WP_161766780.1">
    <property type="nucleotide sequence ID" value="NZ_JAAATW010000002.1"/>
</dbReference>
<dbReference type="Gene3D" id="3.40.1090.10">
    <property type="entry name" value="Cytosolic phospholipase A2 catalytic domain"/>
    <property type="match status" value="1"/>
</dbReference>
<dbReference type="EMBL" id="JAAATW010000002">
    <property type="protein sequence ID" value="NBE07760.1"/>
    <property type="molecule type" value="Genomic_DNA"/>
</dbReference>
<sequence length="364" mass="40461">MTAPRRILALSGGGLRGIIEVAFLEAIEAEYRRRHGPGQICDWFDLIGGTSTGALIATALALGKPLSEIRDFYLVRARNFFSDRRWWKYGLAPVFDCAGLERELRRDVGALRLGDPDFRTHLAIVTKRLDTGAPWIVSNIPTSPYFNDGPDGQWIGNRHFEVARLLRAASAAPTLFSHQELEIARGQPPGVFVDGGLSVYNDPSLALLRLARLRAFGLNWPLGPENLFILSLGTGRLRARVPLHRVRNTSAFMHAVRSLLGVSADGDQISLTMMEWMGISPNPSRIDSEIGTLAQEHLAGDPLFTFLRLDLSLETDDLRSLGHDPARISLNSLRAIDRPEAIGPLYELAKTHIRRHVDLENWLI</sequence>
<dbReference type="Proteomes" id="UP001517376">
    <property type="component" value="Unassembled WGS sequence"/>
</dbReference>
<feature type="active site" description="Proton acceptor" evidence="4">
    <location>
        <position position="194"/>
    </location>
</feature>
<evidence type="ECO:0000256" key="2">
    <source>
        <dbReference type="ARBA" id="ARBA00022963"/>
    </source>
</evidence>
<comment type="caution">
    <text evidence="6">The sequence shown here is derived from an EMBL/GenBank/DDBJ whole genome shotgun (WGS) entry which is preliminary data.</text>
</comment>
<dbReference type="InterPro" id="IPR002641">
    <property type="entry name" value="PNPLA_dom"/>
</dbReference>
<proteinExistence type="predicted"/>
<gene>
    <name evidence="6" type="ORF">GU920_09440</name>
</gene>